<dbReference type="AntiFam" id="ANF00197">
    <property type="entry name" value="Shadow ORF (opposite mdh)"/>
</dbReference>
<accession>A0A077MFK0</accession>
<protein>
    <submittedName>
        <fullName evidence="2">Uncharacterized protein</fullName>
    </submittedName>
</protein>
<evidence type="ECO:0000256" key="1">
    <source>
        <dbReference type="SAM" id="MobiDB-lite"/>
    </source>
</evidence>
<name>A0A077MFK0_9MICO</name>
<organism evidence="2 3">
    <name type="scientific">Nostocoides jenkinsii Ben 74</name>
    <dbReference type="NCBI Taxonomy" id="1193518"/>
    <lineage>
        <taxon>Bacteria</taxon>
        <taxon>Bacillati</taxon>
        <taxon>Actinomycetota</taxon>
        <taxon>Actinomycetes</taxon>
        <taxon>Micrococcales</taxon>
        <taxon>Intrasporangiaceae</taxon>
        <taxon>Nostocoides</taxon>
    </lineage>
</organism>
<feature type="region of interest" description="Disordered" evidence="1">
    <location>
        <begin position="1"/>
        <end position="62"/>
    </location>
</feature>
<feature type="compositionally biased region" description="Basic and acidic residues" evidence="1">
    <location>
        <begin position="315"/>
        <end position="332"/>
    </location>
</feature>
<dbReference type="Proteomes" id="UP000035720">
    <property type="component" value="Unassembled WGS sequence"/>
</dbReference>
<keyword evidence="3" id="KW-1185">Reference proteome</keyword>
<dbReference type="EMBL" id="CAJC01000163">
    <property type="protein sequence ID" value="CCI53938.1"/>
    <property type="molecule type" value="Genomic_DNA"/>
</dbReference>
<sequence>MIRCRRQGLAVRGGGAQTGRARNRRAPSVLAPRPGERGEYLEGITGAGSDAAGPNGIRSPEGMPADIRRRQGLGHRGVAPPTVWRGLPTHVHPPGTGLGAHGGDHGGRVAGPDDEAAAQGGVQGGHRLQVGAIAGPRGLPEQARIQHHQRHDRPGLRGRCERRIVGQAQVPAEPHHRGHLGPPSTNPDTAKTSRRAETRRMSARHTACLCPSTWPPRADSDQPEALDGLALLSQLGHRGVDLAARELVDVQALHDRPLAVLDRDREGGDEALGHAIRPVGADRHRHPVTLRGALDPGTGVVDRRRRRGRCGRRTAGLDDRRAALGHGRDERPGQPLLVADRLGRIAPADLGVEQVGVLRRRVVAPDRHLLDLGHGYAELRRELRDRAVVVKPGQRGEPLRRDVGGVRHRDQGVGVGRVAGHRDADVGGRMRIQCLALRGEDAAIGLEEVTALHPRAARARADEQGVVDAVEDHIGVVADLDASKRREGAVVEFHDDAFKGLQRRRDLQQAQLDRGVRPQQRTAGEPEEQAVADLAGRPGDGDLDGGISHVPRTSLSWSGRMPRAPRRIPDTSDSKTPHEVLRSCLAPILRGDPVQYFRNTARFGPIRLANAPPVPRNGLRVSEGLGWPGRTRPVVLAFAVLSCGLFWLAVRGGWFGPDVGRGREPPPRSKVTPCGTCCARARHTPCIAPMPAADATGRGSANKLPECRYPISSSACARRSATTCCR</sequence>
<dbReference type="AlphaFoldDB" id="A0A077MFK0"/>
<gene>
    <name evidence="2" type="ORF">BN13_510008</name>
</gene>
<feature type="region of interest" description="Disordered" evidence="1">
    <location>
        <begin position="168"/>
        <end position="204"/>
    </location>
</feature>
<proteinExistence type="predicted"/>
<dbReference type="STRING" id="1193518.BN13_510008"/>
<feature type="compositionally biased region" description="Basic and acidic residues" evidence="1">
    <location>
        <begin position="567"/>
        <end position="577"/>
    </location>
</feature>
<feature type="region of interest" description="Disordered" evidence="1">
    <location>
        <begin position="509"/>
        <end position="577"/>
    </location>
</feature>
<feature type="region of interest" description="Disordered" evidence="1">
    <location>
        <begin position="312"/>
        <end position="332"/>
    </location>
</feature>
<evidence type="ECO:0000313" key="2">
    <source>
        <dbReference type="EMBL" id="CCI53938.1"/>
    </source>
</evidence>
<evidence type="ECO:0000313" key="3">
    <source>
        <dbReference type="Proteomes" id="UP000035720"/>
    </source>
</evidence>
<comment type="caution">
    <text evidence="2">The sequence shown here is derived from an EMBL/GenBank/DDBJ whole genome shotgun (WGS) entry which is preliminary data.</text>
</comment>
<reference evidence="2 3" key="1">
    <citation type="journal article" date="2013" name="ISME J.">
        <title>A metabolic model for members of the genus Tetrasphaera involved in enhanced biological phosphorus removal.</title>
        <authorList>
            <person name="Kristiansen R."/>
            <person name="Nguyen H.T.T."/>
            <person name="Saunders A.M."/>
            <person name="Nielsen J.L."/>
            <person name="Wimmer R."/>
            <person name="Le V.Q."/>
            <person name="McIlroy S.J."/>
            <person name="Petrovski S."/>
            <person name="Seviour R.J."/>
            <person name="Calteau A."/>
            <person name="Nielsen K.L."/>
            <person name="Nielsen P.H."/>
        </authorList>
    </citation>
    <scope>NUCLEOTIDE SEQUENCE [LARGE SCALE GENOMIC DNA]</scope>
    <source>
        <strain evidence="2 3">Ben 74</strain>
    </source>
</reference>